<proteinExistence type="predicted"/>
<feature type="region of interest" description="Disordered" evidence="1">
    <location>
        <begin position="245"/>
        <end position="328"/>
    </location>
</feature>
<feature type="compositionally biased region" description="Polar residues" evidence="1">
    <location>
        <begin position="42"/>
        <end position="54"/>
    </location>
</feature>
<name>W3X417_PESFW</name>
<dbReference type="Pfam" id="PF25438">
    <property type="entry name" value="DUF7896"/>
    <property type="match status" value="1"/>
</dbReference>
<keyword evidence="4" id="KW-1185">Reference proteome</keyword>
<dbReference type="PANTHER" id="PTHR42031:SF1">
    <property type="entry name" value="KEY LIME PATHOGENICITY PROTEIN"/>
    <property type="match status" value="1"/>
</dbReference>
<dbReference type="PANTHER" id="PTHR42031">
    <property type="entry name" value="KEY LIME PATHOGENICITY PROTEIN"/>
    <property type="match status" value="1"/>
</dbReference>
<feature type="compositionally biased region" description="Polar residues" evidence="1">
    <location>
        <begin position="62"/>
        <end position="96"/>
    </location>
</feature>
<dbReference type="eggNOG" id="ENOG502SNJU">
    <property type="taxonomic scope" value="Eukaryota"/>
</dbReference>
<evidence type="ECO:0000313" key="3">
    <source>
        <dbReference type="EMBL" id="ETS80883.1"/>
    </source>
</evidence>
<feature type="compositionally biased region" description="Polar residues" evidence="1">
    <location>
        <begin position="308"/>
        <end position="327"/>
    </location>
</feature>
<evidence type="ECO:0000256" key="1">
    <source>
        <dbReference type="SAM" id="MobiDB-lite"/>
    </source>
</evidence>
<feature type="region of interest" description="Disordered" evidence="1">
    <location>
        <begin position="342"/>
        <end position="367"/>
    </location>
</feature>
<dbReference type="GeneID" id="19273425"/>
<feature type="compositionally biased region" description="Basic and acidic residues" evidence="1">
    <location>
        <begin position="350"/>
        <end position="367"/>
    </location>
</feature>
<sequence>MSSLDVPSPGYEFQLSSLPHAALSFDQQDMFSRRKSIPRSAGLSSHGSLQSRQTFPMAPQSILPSQGVQQQRTLSHQTMSSHQMHRTASNMSTQSASPFMCSGPVTPPPKSIPAAQHYMSSNESAAAYMAAMHASPARPRARTAMSMNAGLTTVAESKLLDPETYFANLEGLQDAANASYLSTSLPGQMRLSDMPSQWHPSSVSVCGSMTTGLTPDTAPMTRENSSLFDSQSVGGAMHMMQLGSHQGTDQSHLGSPRYAVTSSGQNSPLSKHNSPADEDLNGVGSSLVQPYLSSYGHSTTAEDGPVSQAMSRSASNASAVSTKSASSLRYRAKETLHRQNRNIATLKPKPAAEQKSTDGNSGKKDGKAVITKAKYVRPRQPKVFCEKCSDHPEGFRGEHELRRHRDAKHPEHGMVRKWVCVDPATRNLPVGVAVVNPLDKCKACKAAKKYGAYYNAAAHLRRTHFKEKPSRAKKGGNGASRSDDDKRGGKGGGDWPPMAELKNWMKEIWVNKDDSKVDSDEDNDEDNGVEHSSGDMEVDLDNNMNQMPVEYPMAQHTPGGIVSDITFSNMYPAQLGMNHGMVPLYSSQQLISSAGFTEYPGSPMGHAYPWNGHMPQYGSVVSSNDTITPSMANYGETMSNVGDIHYDGMMYSQ</sequence>
<dbReference type="InParanoid" id="W3X417"/>
<accession>W3X417</accession>
<protein>
    <recommendedName>
        <fullName evidence="2">DUF7896 domain-containing protein</fullName>
    </recommendedName>
</protein>
<feature type="compositionally biased region" description="Polar residues" evidence="1">
    <location>
        <begin position="260"/>
        <end position="273"/>
    </location>
</feature>
<feature type="compositionally biased region" description="Polar residues" evidence="1">
    <location>
        <begin position="283"/>
        <end position="301"/>
    </location>
</feature>
<dbReference type="AlphaFoldDB" id="W3X417"/>
<dbReference type="OMA" id="KCKACKA"/>
<gene>
    <name evidence="3" type="ORF">PFICI_08412</name>
</gene>
<feature type="domain" description="DUF7896" evidence="2">
    <location>
        <begin position="415"/>
        <end position="508"/>
    </location>
</feature>
<dbReference type="OrthoDB" id="5377599at2759"/>
<dbReference type="KEGG" id="pfy:PFICI_08412"/>
<evidence type="ECO:0000313" key="4">
    <source>
        <dbReference type="Proteomes" id="UP000030651"/>
    </source>
</evidence>
<dbReference type="RefSeq" id="XP_007835184.1">
    <property type="nucleotide sequence ID" value="XM_007836993.1"/>
</dbReference>
<feature type="region of interest" description="Disordered" evidence="1">
    <location>
        <begin position="464"/>
        <end position="497"/>
    </location>
</feature>
<dbReference type="InterPro" id="IPR057218">
    <property type="entry name" value="DUF7896"/>
</dbReference>
<dbReference type="EMBL" id="KI912113">
    <property type="protein sequence ID" value="ETS80883.1"/>
    <property type="molecule type" value="Genomic_DNA"/>
</dbReference>
<feature type="region of interest" description="Disordered" evidence="1">
    <location>
        <begin position="33"/>
        <end position="96"/>
    </location>
</feature>
<evidence type="ECO:0000259" key="2">
    <source>
        <dbReference type="Pfam" id="PF25438"/>
    </source>
</evidence>
<feature type="region of interest" description="Disordered" evidence="1">
    <location>
        <begin position="513"/>
        <end position="538"/>
    </location>
</feature>
<dbReference type="Proteomes" id="UP000030651">
    <property type="component" value="Unassembled WGS sequence"/>
</dbReference>
<reference evidence="4" key="1">
    <citation type="journal article" date="2015" name="BMC Genomics">
        <title>Genomic and transcriptomic analysis of the endophytic fungus Pestalotiopsis fici reveals its lifestyle and high potential for synthesis of natural products.</title>
        <authorList>
            <person name="Wang X."/>
            <person name="Zhang X."/>
            <person name="Liu L."/>
            <person name="Xiang M."/>
            <person name="Wang W."/>
            <person name="Sun X."/>
            <person name="Che Y."/>
            <person name="Guo L."/>
            <person name="Liu G."/>
            <person name="Guo L."/>
            <person name="Wang C."/>
            <person name="Yin W.B."/>
            <person name="Stadler M."/>
            <person name="Zhang X."/>
            <person name="Liu X."/>
        </authorList>
    </citation>
    <scope>NUCLEOTIDE SEQUENCE [LARGE SCALE GENOMIC DNA]</scope>
    <source>
        <strain evidence="4">W106-1 / CGMCC3.15140</strain>
    </source>
</reference>
<dbReference type="HOGENOM" id="CLU_024811_0_0_1"/>
<dbReference type="STRING" id="1229662.W3X417"/>
<organism evidence="3 4">
    <name type="scientific">Pestalotiopsis fici (strain W106-1 / CGMCC3.15140)</name>
    <dbReference type="NCBI Taxonomy" id="1229662"/>
    <lineage>
        <taxon>Eukaryota</taxon>
        <taxon>Fungi</taxon>
        <taxon>Dikarya</taxon>
        <taxon>Ascomycota</taxon>
        <taxon>Pezizomycotina</taxon>
        <taxon>Sordariomycetes</taxon>
        <taxon>Xylariomycetidae</taxon>
        <taxon>Amphisphaeriales</taxon>
        <taxon>Sporocadaceae</taxon>
        <taxon>Pestalotiopsis</taxon>
    </lineage>
</organism>